<dbReference type="Gene3D" id="2.40.70.10">
    <property type="entry name" value="Acid Proteases"/>
    <property type="match status" value="1"/>
</dbReference>
<dbReference type="InterPro" id="IPR021109">
    <property type="entry name" value="Peptidase_aspartic_dom_sf"/>
</dbReference>
<proteinExistence type="predicted"/>
<protein>
    <recommendedName>
        <fullName evidence="2">Reverse transcriptase domain-containing protein</fullName>
    </recommendedName>
</protein>
<comment type="caution">
    <text evidence="1">The sequence shown here is derived from an EMBL/GenBank/DDBJ whole genome shotgun (WGS) entry which is preliminary data.</text>
</comment>
<feature type="non-terminal residue" evidence="1">
    <location>
        <position position="1"/>
    </location>
</feature>
<reference evidence="1" key="1">
    <citation type="journal article" date="2019" name="Sci. Rep.">
        <title>Draft genome of Tanacetum cinerariifolium, the natural source of mosquito coil.</title>
        <authorList>
            <person name="Yamashiro T."/>
            <person name="Shiraishi A."/>
            <person name="Satake H."/>
            <person name="Nakayama K."/>
        </authorList>
    </citation>
    <scope>NUCLEOTIDE SEQUENCE</scope>
</reference>
<name>A0A699QAJ7_TANCI</name>
<dbReference type="EMBL" id="BKCJ010999139">
    <property type="protein sequence ID" value="GFC63706.1"/>
    <property type="molecule type" value="Genomic_DNA"/>
</dbReference>
<dbReference type="PANTHER" id="PTHR33067">
    <property type="entry name" value="RNA-DIRECTED DNA POLYMERASE-RELATED"/>
    <property type="match status" value="1"/>
</dbReference>
<accession>A0A699QAJ7</accession>
<evidence type="ECO:0008006" key="2">
    <source>
        <dbReference type="Google" id="ProtNLM"/>
    </source>
</evidence>
<sequence>NRAICTPAGIAKDVFVSVGKFTFPVDFVIVDYDSDLRVLLILGRPFLRTARALIDPSGNLTFSSHLELTSPKVKDDIFDPEGSNVLPEKLLYLDSTKDL</sequence>
<dbReference type="PANTHER" id="PTHR33067:SF9">
    <property type="entry name" value="RNA-DIRECTED DNA POLYMERASE"/>
    <property type="match status" value="1"/>
</dbReference>
<evidence type="ECO:0000313" key="1">
    <source>
        <dbReference type="EMBL" id="GFC63706.1"/>
    </source>
</evidence>
<gene>
    <name evidence="1" type="ORF">Tci_835676</name>
</gene>
<dbReference type="AlphaFoldDB" id="A0A699QAJ7"/>
<organism evidence="1">
    <name type="scientific">Tanacetum cinerariifolium</name>
    <name type="common">Dalmatian daisy</name>
    <name type="synonym">Chrysanthemum cinerariifolium</name>
    <dbReference type="NCBI Taxonomy" id="118510"/>
    <lineage>
        <taxon>Eukaryota</taxon>
        <taxon>Viridiplantae</taxon>
        <taxon>Streptophyta</taxon>
        <taxon>Embryophyta</taxon>
        <taxon>Tracheophyta</taxon>
        <taxon>Spermatophyta</taxon>
        <taxon>Magnoliopsida</taxon>
        <taxon>eudicotyledons</taxon>
        <taxon>Gunneridae</taxon>
        <taxon>Pentapetalae</taxon>
        <taxon>asterids</taxon>
        <taxon>campanulids</taxon>
        <taxon>Asterales</taxon>
        <taxon>Asteraceae</taxon>
        <taxon>Asteroideae</taxon>
        <taxon>Anthemideae</taxon>
        <taxon>Anthemidinae</taxon>
        <taxon>Tanacetum</taxon>
    </lineage>
</organism>